<keyword evidence="2" id="KW-1185">Reference proteome</keyword>
<protein>
    <submittedName>
        <fullName evidence="1">Uncharacterized protein</fullName>
    </submittedName>
</protein>
<name>A0AAU9JI14_9CILI</name>
<reference evidence="1" key="1">
    <citation type="submission" date="2021-09" db="EMBL/GenBank/DDBJ databases">
        <authorList>
            <consortium name="AG Swart"/>
            <person name="Singh M."/>
            <person name="Singh A."/>
            <person name="Seah K."/>
            <person name="Emmerich C."/>
        </authorList>
    </citation>
    <scope>NUCLEOTIDE SEQUENCE</scope>
    <source>
        <strain evidence="1">ATCC30299</strain>
    </source>
</reference>
<dbReference type="EMBL" id="CAJZBQ010000036">
    <property type="protein sequence ID" value="CAG9324747.1"/>
    <property type="molecule type" value="Genomic_DNA"/>
</dbReference>
<gene>
    <name evidence="1" type="ORF">BSTOLATCC_MIC36527</name>
</gene>
<evidence type="ECO:0000313" key="2">
    <source>
        <dbReference type="Proteomes" id="UP001162131"/>
    </source>
</evidence>
<comment type="caution">
    <text evidence="1">The sequence shown here is derived from an EMBL/GenBank/DDBJ whole genome shotgun (WGS) entry which is preliminary data.</text>
</comment>
<dbReference type="AlphaFoldDB" id="A0AAU9JI14"/>
<dbReference type="Proteomes" id="UP001162131">
    <property type="component" value="Unassembled WGS sequence"/>
</dbReference>
<organism evidence="1 2">
    <name type="scientific">Blepharisma stoltei</name>
    <dbReference type="NCBI Taxonomy" id="1481888"/>
    <lineage>
        <taxon>Eukaryota</taxon>
        <taxon>Sar</taxon>
        <taxon>Alveolata</taxon>
        <taxon>Ciliophora</taxon>
        <taxon>Postciliodesmatophora</taxon>
        <taxon>Heterotrichea</taxon>
        <taxon>Heterotrichida</taxon>
        <taxon>Blepharismidae</taxon>
        <taxon>Blepharisma</taxon>
    </lineage>
</organism>
<evidence type="ECO:0000313" key="1">
    <source>
        <dbReference type="EMBL" id="CAG9324747.1"/>
    </source>
</evidence>
<accession>A0AAU9JI14</accession>
<dbReference type="SUPFAM" id="SSF57845">
    <property type="entry name" value="B-box zinc-binding domain"/>
    <property type="match status" value="1"/>
</dbReference>
<proteinExistence type="predicted"/>
<sequence>MESWINKILPSCCARGRANKISEPELIRSQTATNNLTPVGKVRKEESIDILSPKIFENNSENNPENEEKKDINYITLDEISPIGPPINAEPLSHFGKVQIENKKDQREVIDSGSRNSTRSSFNSMDKVYVLLDQFRCANCAKKATGWCTGCPSKRFCSECFTLEHRNEDLNHKFCKYKTDKPKAMPSSVLHALALLSVKKPKS</sequence>